<dbReference type="AlphaFoldDB" id="A0A811NMU7"/>
<accession>A0A811NMU7</accession>
<proteinExistence type="predicted"/>
<dbReference type="Proteomes" id="UP000604825">
    <property type="component" value="Unassembled WGS sequence"/>
</dbReference>
<keyword evidence="3" id="KW-1185">Reference proteome</keyword>
<sequence>MAVDALDVPPLAIIPPTRKVSKARGGLVDLHPCLATATLSLHPAQSVSEKDPDQGPTKGVEIPDCLPRNKDRGEFQMVLIIESGDVSSAEYSMSSTPSTPMILKTHKLVGGGPRKGKVFVPPTPPDERRVTWESLDSVSSPKTIRRTSNPLSINGSQGCFEGEEPNEKTDYERLLGVVARLKNNNIALQELVAELKTANFDLEENFCSLRLSTNAKLAHIAKAIGKEDILTPPSP</sequence>
<dbReference type="EMBL" id="CAJGYO010000004">
    <property type="protein sequence ID" value="CAD6224123.1"/>
    <property type="molecule type" value="Genomic_DNA"/>
</dbReference>
<evidence type="ECO:0000313" key="2">
    <source>
        <dbReference type="EMBL" id="CAD6224123.1"/>
    </source>
</evidence>
<feature type="region of interest" description="Disordered" evidence="1">
    <location>
        <begin position="43"/>
        <end position="67"/>
    </location>
</feature>
<evidence type="ECO:0000313" key="3">
    <source>
        <dbReference type="Proteomes" id="UP000604825"/>
    </source>
</evidence>
<name>A0A811NMU7_9POAL</name>
<comment type="caution">
    <text evidence="2">The sequence shown here is derived from an EMBL/GenBank/DDBJ whole genome shotgun (WGS) entry which is preliminary data.</text>
</comment>
<feature type="region of interest" description="Disordered" evidence="1">
    <location>
        <begin position="141"/>
        <end position="165"/>
    </location>
</feature>
<feature type="compositionally biased region" description="Polar residues" evidence="1">
    <location>
        <begin position="141"/>
        <end position="157"/>
    </location>
</feature>
<reference evidence="2" key="1">
    <citation type="submission" date="2020-10" db="EMBL/GenBank/DDBJ databases">
        <authorList>
            <person name="Han B."/>
            <person name="Lu T."/>
            <person name="Zhao Q."/>
            <person name="Huang X."/>
            <person name="Zhao Y."/>
        </authorList>
    </citation>
    <scope>NUCLEOTIDE SEQUENCE</scope>
</reference>
<gene>
    <name evidence="2" type="ORF">NCGR_LOCUS16434</name>
</gene>
<protein>
    <submittedName>
        <fullName evidence="2">Uncharacterized protein</fullName>
    </submittedName>
</protein>
<evidence type="ECO:0000256" key="1">
    <source>
        <dbReference type="SAM" id="MobiDB-lite"/>
    </source>
</evidence>
<organism evidence="2 3">
    <name type="scientific">Miscanthus lutarioriparius</name>
    <dbReference type="NCBI Taxonomy" id="422564"/>
    <lineage>
        <taxon>Eukaryota</taxon>
        <taxon>Viridiplantae</taxon>
        <taxon>Streptophyta</taxon>
        <taxon>Embryophyta</taxon>
        <taxon>Tracheophyta</taxon>
        <taxon>Spermatophyta</taxon>
        <taxon>Magnoliopsida</taxon>
        <taxon>Liliopsida</taxon>
        <taxon>Poales</taxon>
        <taxon>Poaceae</taxon>
        <taxon>PACMAD clade</taxon>
        <taxon>Panicoideae</taxon>
        <taxon>Andropogonodae</taxon>
        <taxon>Andropogoneae</taxon>
        <taxon>Saccharinae</taxon>
        <taxon>Miscanthus</taxon>
    </lineage>
</organism>